<keyword evidence="1" id="KW-0175">Coiled coil</keyword>
<protein>
    <submittedName>
        <fullName evidence="2">Str. FM013</fullName>
    </submittedName>
</protein>
<proteinExistence type="predicted"/>
<keyword evidence="3" id="KW-1185">Reference proteome</keyword>
<accession>A0A0G4PP05</accession>
<evidence type="ECO:0000313" key="3">
    <source>
        <dbReference type="Proteomes" id="UP000053732"/>
    </source>
</evidence>
<dbReference type="AlphaFoldDB" id="A0A0G4PP05"/>
<feature type="coiled-coil region" evidence="1">
    <location>
        <begin position="32"/>
        <end position="92"/>
    </location>
</feature>
<reference evidence="2 3" key="1">
    <citation type="journal article" date="2014" name="Nat. Commun.">
        <title>Multiple recent horizontal transfers of a large genomic region in cheese making fungi.</title>
        <authorList>
            <person name="Cheeseman K."/>
            <person name="Ropars J."/>
            <person name="Renault P."/>
            <person name="Dupont J."/>
            <person name="Gouzy J."/>
            <person name="Branca A."/>
            <person name="Abraham A.L."/>
            <person name="Ceppi M."/>
            <person name="Conseiller E."/>
            <person name="Debuchy R."/>
            <person name="Malagnac F."/>
            <person name="Goarin A."/>
            <person name="Silar P."/>
            <person name="Lacoste S."/>
            <person name="Sallet E."/>
            <person name="Bensimon A."/>
            <person name="Giraud T."/>
            <person name="Brygoo Y."/>
        </authorList>
    </citation>
    <scope>NUCLEOTIDE SEQUENCE [LARGE SCALE GENOMIC DNA]</scope>
    <source>
        <strain evidence="3">FM 013</strain>
    </source>
</reference>
<dbReference type="EMBL" id="HG793158">
    <property type="protein sequence ID" value="CRL28119.1"/>
    <property type="molecule type" value="Genomic_DNA"/>
</dbReference>
<gene>
    <name evidence="2" type="ORF">PCAMFM013_S025g000177</name>
</gene>
<sequence length="432" mass="50946">MSNPSNQTAKEIELQDRERQLRRRELDFELEKQEFRMEHDKAELEKKELALQQRKKEFEKQEVGLEQDKVKLEKSESKLKEAIDKLKNVETELNLDGHGPDLIRLAISKKFKRGMTGTKEHELKQGEDINALQRCRYEQYVYEQDLDGKEDRLADFLDLEIGLREIAQREISLLEQSEQDPTKVKEELKTTEKEYKRLEHEWSMIRDCFDGPLGRAFQYWRSNPRWYMHRVLREDCAGRGGCCGRDCGCCLHRKLNETRRRAVGHCTVECGCCEKARGFELSEDDKKYFAIRYAVSEDGKKGRDLKDLQLKNLEMQNQHLQQVLTEEARKENLIRYEFSDGAVREFDRYINVADITDDEAEFTDDECPEDEEEDPYYRRISQASIWGLVDGNFENPVDLIETEPTCDPTWQFDGSNLVGQEEDDSMMTETDW</sequence>
<organism evidence="2 3">
    <name type="scientific">Penicillium camemberti (strain FM 013)</name>
    <dbReference type="NCBI Taxonomy" id="1429867"/>
    <lineage>
        <taxon>Eukaryota</taxon>
        <taxon>Fungi</taxon>
        <taxon>Dikarya</taxon>
        <taxon>Ascomycota</taxon>
        <taxon>Pezizomycotina</taxon>
        <taxon>Eurotiomycetes</taxon>
        <taxon>Eurotiomycetidae</taxon>
        <taxon>Eurotiales</taxon>
        <taxon>Aspergillaceae</taxon>
        <taxon>Penicillium</taxon>
    </lineage>
</organism>
<dbReference type="STRING" id="1429867.A0A0G4PP05"/>
<dbReference type="Proteomes" id="UP000053732">
    <property type="component" value="Unassembled WGS sequence"/>
</dbReference>
<name>A0A0G4PP05_PENC3</name>
<evidence type="ECO:0000256" key="1">
    <source>
        <dbReference type="SAM" id="Coils"/>
    </source>
</evidence>
<evidence type="ECO:0000313" key="2">
    <source>
        <dbReference type="EMBL" id="CRL28119.1"/>
    </source>
</evidence>